<dbReference type="Proteomes" id="UP000282985">
    <property type="component" value="Unassembled WGS sequence"/>
</dbReference>
<name>A0A434AFI6_9BACT</name>
<dbReference type="EMBL" id="RJJX01000027">
    <property type="protein sequence ID" value="RUT73130.1"/>
    <property type="molecule type" value="Genomic_DNA"/>
</dbReference>
<accession>A0A434AFI6</accession>
<proteinExistence type="predicted"/>
<organism evidence="1 2">
    <name type="scientific">Ancylomarina longa</name>
    <dbReference type="NCBI Taxonomy" id="2487017"/>
    <lineage>
        <taxon>Bacteria</taxon>
        <taxon>Pseudomonadati</taxon>
        <taxon>Bacteroidota</taxon>
        <taxon>Bacteroidia</taxon>
        <taxon>Marinilabiliales</taxon>
        <taxon>Marinifilaceae</taxon>
        <taxon>Ancylomarina</taxon>
    </lineage>
</organism>
<gene>
    <name evidence="1" type="ORF">DLK05_14705</name>
</gene>
<sequence length="289" mass="33757">MISIAKKSIKNLVISIFMVTVGFHAFSQESLPTKLDYQKFYKTKTLVVLENSPFSEYNDKVKEAIKQNWVLNEYDFISNEEFDQKKTNPNYSFLVTSIVTFNKDKTKAQYNFLSLLLGEKATDITNMKDLCSVPMSYINVDEENYLYKLESLIRFIQNHVSMVSKNPSIISDNILKYYNKNMAQVKNKTLYITQEDLPPNTRSISKIRKLYPGRVKIVTTQEIEKAINNKNKDVVFLHKVGPEQKGHKARCFKIIIGADDAKIYYFDYHMIKNKQTDSFLVRDFKRLLN</sequence>
<comment type="caution">
    <text evidence="1">The sequence shown here is derived from an EMBL/GenBank/DDBJ whole genome shotgun (WGS) entry which is preliminary data.</text>
</comment>
<reference evidence="1 2" key="1">
    <citation type="submission" date="2018-11" db="EMBL/GenBank/DDBJ databases">
        <title>Parancylomarina longa gen. nov., sp. nov., isolated from sediments of southern Okinawa.</title>
        <authorList>
            <person name="Fu T."/>
        </authorList>
    </citation>
    <scope>NUCLEOTIDE SEQUENCE [LARGE SCALE GENOMIC DNA]</scope>
    <source>
        <strain evidence="1 2">T3-2 S1-C</strain>
    </source>
</reference>
<keyword evidence="2" id="KW-1185">Reference proteome</keyword>
<evidence type="ECO:0000313" key="1">
    <source>
        <dbReference type="EMBL" id="RUT73130.1"/>
    </source>
</evidence>
<evidence type="ECO:0000313" key="2">
    <source>
        <dbReference type="Proteomes" id="UP000282985"/>
    </source>
</evidence>
<dbReference type="AlphaFoldDB" id="A0A434AFI6"/>
<protein>
    <submittedName>
        <fullName evidence="1">Uncharacterized protein</fullName>
    </submittedName>
</protein>